<dbReference type="Proteomes" id="UP000280792">
    <property type="component" value="Unassembled WGS sequence"/>
</dbReference>
<keyword evidence="6" id="KW-1185">Reference proteome</keyword>
<comment type="caution">
    <text evidence="5">The sequence shown here is derived from an EMBL/GenBank/DDBJ whole genome shotgun (WGS) entry which is preliminary data.</text>
</comment>
<dbReference type="InterPro" id="IPR009057">
    <property type="entry name" value="Homeodomain-like_sf"/>
</dbReference>
<dbReference type="PANTHER" id="PTHR47894">
    <property type="entry name" value="HTH-TYPE TRANSCRIPTIONAL REGULATOR GADX"/>
    <property type="match status" value="1"/>
</dbReference>
<feature type="domain" description="HTH araC/xylS-type" evidence="4">
    <location>
        <begin position="237"/>
        <end position="335"/>
    </location>
</feature>
<dbReference type="Pfam" id="PF12625">
    <property type="entry name" value="Arabinose_bd"/>
    <property type="match status" value="1"/>
</dbReference>
<proteinExistence type="predicted"/>
<name>A0A3P3VM09_9GAMM</name>
<dbReference type="PANTHER" id="PTHR47894:SF1">
    <property type="entry name" value="HTH-TYPE TRANSCRIPTIONAL REGULATOR VQSM"/>
    <property type="match status" value="1"/>
</dbReference>
<evidence type="ECO:0000256" key="2">
    <source>
        <dbReference type="ARBA" id="ARBA00023125"/>
    </source>
</evidence>
<reference evidence="5 6" key="1">
    <citation type="submission" date="2018-08" db="EMBL/GenBank/DDBJ databases">
        <authorList>
            <person name="Khan S.A."/>
        </authorList>
    </citation>
    <scope>NUCLEOTIDE SEQUENCE [LARGE SCALE GENOMIC DNA]</scope>
    <source>
        <strain evidence="5 6">GTF-13</strain>
    </source>
</reference>
<dbReference type="SMART" id="SM00342">
    <property type="entry name" value="HTH_ARAC"/>
    <property type="match status" value="1"/>
</dbReference>
<dbReference type="EMBL" id="QWEZ01000002">
    <property type="protein sequence ID" value="RRJ83464.1"/>
    <property type="molecule type" value="Genomic_DNA"/>
</dbReference>
<protein>
    <submittedName>
        <fullName evidence="5">AraC family transcriptional regulator</fullName>
    </submittedName>
</protein>
<dbReference type="Pfam" id="PF12833">
    <property type="entry name" value="HTH_18"/>
    <property type="match status" value="1"/>
</dbReference>
<reference evidence="5 6" key="2">
    <citation type="submission" date="2018-12" db="EMBL/GenBank/DDBJ databases">
        <title>Simiduia agarivorans gen. nov., sp. nov., a marine, agarolytic bacterium isolated from shallow coastal water from Keelung, Taiwan.</title>
        <authorList>
            <person name="Shieh W.Y."/>
        </authorList>
    </citation>
    <scope>NUCLEOTIDE SEQUENCE [LARGE SCALE GENOMIC DNA]</scope>
    <source>
        <strain evidence="5 6">GTF-13</strain>
    </source>
</reference>
<organism evidence="5 6">
    <name type="scientific">Aestuariirhabdus litorea</name>
    <dbReference type="NCBI Taxonomy" id="2528527"/>
    <lineage>
        <taxon>Bacteria</taxon>
        <taxon>Pseudomonadati</taxon>
        <taxon>Pseudomonadota</taxon>
        <taxon>Gammaproteobacteria</taxon>
        <taxon>Oceanospirillales</taxon>
        <taxon>Aestuariirhabdaceae</taxon>
        <taxon>Aestuariirhabdus</taxon>
    </lineage>
</organism>
<sequence length="344" mass="38646">MKPSAQAEVSVSLTNTLLDTAVELGLDRLELSDACGLAPEQLCNPDNRIPFLVQERLWEEIIRHRPDTPVGLLMGMRTEPGSFNVLGYIAMNSATLEEAFCHVQQYQNLVGEGGSIVQDERAPDHCLLRYDPLHPDHTCTHQRVAAILSSWIKMGQWLVEGFSVDAICFSAQAPAYADQYESMLGYPVRFDATENALILPAGMRNQPIRQANSTLCTLLRAQADKLIIQLKDSSFSQQVVSLINQQLMGQEPDKQRIAHALNMSARTLQRKLDEEGTSYQKLLNRTRHQLALEYLERSEISYGEIAFMLGFTEPSAFYRAFKKWTGQTPGQYRHSLQSSSPDQA</sequence>
<accession>A0A3P3VM09</accession>
<dbReference type="AlphaFoldDB" id="A0A3P3VM09"/>
<dbReference type="Gene3D" id="1.10.10.60">
    <property type="entry name" value="Homeodomain-like"/>
    <property type="match status" value="1"/>
</dbReference>
<dbReference type="GO" id="GO:0005829">
    <property type="term" value="C:cytosol"/>
    <property type="evidence" value="ECO:0007669"/>
    <property type="project" value="TreeGrafter"/>
</dbReference>
<dbReference type="SUPFAM" id="SSF46689">
    <property type="entry name" value="Homeodomain-like"/>
    <property type="match status" value="1"/>
</dbReference>
<keyword evidence="2" id="KW-0238">DNA-binding</keyword>
<gene>
    <name evidence="5" type="ORF">D0544_16765</name>
</gene>
<keyword evidence="3" id="KW-0804">Transcription</keyword>
<evidence type="ECO:0000256" key="3">
    <source>
        <dbReference type="ARBA" id="ARBA00023163"/>
    </source>
</evidence>
<dbReference type="InterPro" id="IPR020449">
    <property type="entry name" value="Tscrpt_reg_AraC-type_HTH"/>
</dbReference>
<keyword evidence="1" id="KW-0805">Transcription regulation</keyword>
<evidence type="ECO:0000313" key="5">
    <source>
        <dbReference type="EMBL" id="RRJ83464.1"/>
    </source>
</evidence>
<dbReference type="PROSITE" id="PS01124">
    <property type="entry name" value="HTH_ARAC_FAMILY_2"/>
    <property type="match status" value="1"/>
</dbReference>
<evidence type="ECO:0000256" key="1">
    <source>
        <dbReference type="ARBA" id="ARBA00023015"/>
    </source>
</evidence>
<dbReference type="GO" id="GO:0003700">
    <property type="term" value="F:DNA-binding transcription factor activity"/>
    <property type="evidence" value="ECO:0007669"/>
    <property type="project" value="InterPro"/>
</dbReference>
<dbReference type="PRINTS" id="PR00032">
    <property type="entry name" value="HTHARAC"/>
</dbReference>
<evidence type="ECO:0000313" key="6">
    <source>
        <dbReference type="Proteomes" id="UP000280792"/>
    </source>
</evidence>
<dbReference type="InterPro" id="IPR032687">
    <property type="entry name" value="AraC-type_N"/>
</dbReference>
<dbReference type="InterPro" id="IPR018060">
    <property type="entry name" value="HTH_AraC"/>
</dbReference>
<dbReference type="GO" id="GO:0000976">
    <property type="term" value="F:transcription cis-regulatory region binding"/>
    <property type="evidence" value="ECO:0007669"/>
    <property type="project" value="TreeGrafter"/>
</dbReference>
<dbReference type="RefSeq" id="WP_125018191.1">
    <property type="nucleotide sequence ID" value="NZ_QWEZ01000002.1"/>
</dbReference>
<evidence type="ECO:0000259" key="4">
    <source>
        <dbReference type="PROSITE" id="PS01124"/>
    </source>
</evidence>